<dbReference type="SUPFAM" id="SSF51735">
    <property type="entry name" value="NAD(P)-binding Rossmann-fold domains"/>
    <property type="match status" value="1"/>
</dbReference>
<dbReference type="InterPro" id="IPR036291">
    <property type="entry name" value="NAD(P)-bd_dom_sf"/>
</dbReference>
<dbReference type="InterPro" id="IPR017815">
    <property type="entry name" value="Myo-inos-1-P_Synthase_actino"/>
</dbReference>
<sequence>MSIRVAVAGIGNCASSLIQGVEYYKDTKDDEKIPGLMHNNFGGYRVSDIEFVAAFDVDAKKVGKDLSEAIWASENNTIKFSDVPNKGVEVMRGPTYDGLGEYYRQMITESSAEPVDVAQVLRDKKVDVLISYLPVGSEEADKAYAQAAMDAHCAFVNCLPVFIASDPEWAQKFRDAGVPIVGDDIKSQVGATITHRVMARLFEDRGVRLDRTYQLNVGGNMDFMNMLQRSRLESKKISKTRAVTSIVPHEMEDHNVHIGPSDYVAWLDDRKFAFVRLEGTTFGDVPLNLEYKLEVWDSPNSAGIVIDALRAAKIALDRGLAGPVLAPSSYFMKSPAVQHEDTEARELVEKFIKGEVEANEDELNADVADAKSNGKDVWHA</sequence>
<dbReference type="InterPro" id="IPR013021">
    <property type="entry name" value="Myo-inos-1-P_Synthase_GAPDH"/>
</dbReference>
<dbReference type="NCBIfam" id="TIGR03450">
    <property type="entry name" value="mycothiol_INO1"/>
    <property type="match status" value="1"/>
</dbReference>
<dbReference type="AlphaFoldDB" id="A0A086BNF0"/>
<dbReference type="Proteomes" id="UP000028730">
    <property type="component" value="Unassembled WGS sequence"/>
</dbReference>
<protein>
    <submittedName>
        <fullName evidence="3">Myo-inositol-1-phosphate synthase</fullName>
        <ecNumber evidence="3">5.5.1.4</ecNumber>
    </submittedName>
</protein>
<dbReference type="eggNOG" id="COG1260">
    <property type="taxonomic scope" value="Bacteria"/>
</dbReference>
<dbReference type="Gene3D" id="3.30.360.10">
    <property type="entry name" value="Dihydrodipicolinate Reductase, domain 2"/>
    <property type="match status" value="1"/>
</dbReference>
<proteinExistence type="inferred from homology"/>
<evidence type="ECO:0000256" key="1">
    <source>
        <dbReference type="ARBA" id="ARBA00010813"/>
    </source>
</evidence>
<comment type="caution">
    <text evidence="3">The sequence shown here is derived from an EMBL/GenBank/DDBJ whole genome shotgun (WGS) entry which is preliminary data.</text>
</comment>
<feature type="domain" description="Myo-inositol-1-phosphate synthase GAPDH-like" evidence="2">
    <location>
        <begin position="190"/>
        <end position="298"/>
    </location>
</feature>
<keyword evidence="4" id="KW-1185">Reference proteome</keyword>
<dbReference type="PIRSF" id="PIRSF015578">
    <property type="entry name" value="Myoinos-ppht_syn"/>
    <property type="match status" value="1"/>
</dbReference>
<name>A0A086BNF0_9BIFI</name>
<dbReference type="PANTHER" id="PTHR43125:SF1">
    <property type="entry name" value="INOSITOL-3-PHOSPHATE SYNTHASE"/>
    <property type="match status" value="1"/>
</dbReference>
<dbReference type="Pfam" id="PF01658">
    <property type="entry name" value="Inos-1-P_synth"/>
    <property type="match status" value="1"/>
</dbReference>
<dbReference type="PANTHER" id="PTHR43125">
    <property type="entry name" value="INOSITOL-3-PHOSPHATE SYNTHASE"/>
    <property type="match status" value="1"/>
</dbReference>
<dbReference type="RefSeq" id="WP_044087673.1">
    <property type="nucleotide sequence ID" value="NZ_ATLK01000002.1"/>
</dbReference>
<dbReference type="GO" id="GO:0008654">
    <property type="term" value="P:phospholipid biosynthetic process"/>
    <property type="evidence" value="ECO:0007669"/>
    <property type="project" value="InterPro"/>
</dbReference>
<dbReference type="InterPro" id="IPR052199">
    <property type="entry name" value="MIPS"/>
</dbReference>
<dbReference type="EMBL" id="ATLK01000002">
    <property type="protein sequence ID" value="KFF30464.1"/>
    <property type="molecule type" value="Genomic_DNA"/>
</dbReference>
<dbReference type="OrthoDB" id="9766811at2"/>
<dbReference type="EC" id="5.5.1.4" evidence="3"/>
<dbReference type="STRING" id="1341695.BBOMB_1310"/>
<dbReference type="Gene3D" id="3.40.50.720">
    <property type="entry name" value="NAD(P)-binding Rossmann-like Domain"/>
    <property type="match status" value="1"/>
</dbReference>
<keyword evidence="3" id="KW-0413">Isomerase</keyword>
<comment type="similarity">
    <text evidence="1">Belongs to the myo-inositol 1-phosphate synthase family.</text>
</comment>
<evidence type="ECO:0000313" key="3">
    <source>
        <dbReference type="EMBL" id="KFF30464.1"/>
    </source>
</evidence>
<organism evidence="3 4">
    <name type="scientific">Bifidobacterium bombi DSM 19703</name>
    <dbReference type="NCBI Taxonomy" id="1341695"/>
    <lineage>
        <taxon>Bacteria</taxon>
        <taxon>Bacillati</taxon>
        <taxon>Actinomycetota</taxon>
        <taxon>Actinomycetes</taxon>
        <taxon>Bifidobacteriales</taxon>
        <taxon>Bifidobacteriaceae</taxon>
        <taxon>Bifidobacterium</taxon>
    </lineage>
</organism>
<reference evidence="3 4" key="1">
    <citation type="journal article" date="2014" name="Appl. Environ. Microbiol.">
        <title>Genomic encyclopedia of type strains of the genus Bifidobacterium.</title>
        <authorList>
            <person name="Milani C."/>
            <person name="Lugli G.A."/>
            <person name="Duranti S."/>
            <person name="Turroni F."/>
            <person name="Bottacini F."/>
            <person name="Mangifesta M."/>
            <person name="Sanchez B."/>
            <person name="Viappiani A."/>
            <person name="Mancabelli L."/>
            <person name="Taminiau B."/>
            <person name="Delcenserie V."/>
            <person name="Barrangou R."/>
            <person name="Margolles A."/>
            <person name="van Sinderen D."/>
            <person name="Ventura M."/>
        </authorList>
    </citation>
    <scope>NUCLEOTIDE SEQUENCE [LARGE SCALE GENOMIC DNA]</scope>
    <source>
        <strain evidence="3 4">DSM 19703</strain>
    </source>
</reference>
<gene>
    <name evidence="3" type="ORF">BBOMB_1310</name>
</gene>
<accession>A0A086BNF0</accession>
<dbReference type="InterPro" id="IPR002587">
    <property type="entry name" value="Myo-inos-1-P_Synthase"/>
</dbReference>
<evidence type="ECO:0000259" key="2">
    <source>
        <dbReference type="Pfam" id="PF01658"/>
    </source>
</evidence>
<dbReference type="GO" id="GO:0006021">
    <property type="term" value="P:inositol biosynthetic process"/>
    <property type="evidence" value="ECO:0007669"/>
    <property type="project" value="InterPro"/>
</dbReference>
<evidence type="ECO:0000313" key="4">
    <source>
        <dbReference type="Proteomes" id="UP000028730"/>
    </source>
</evidence>
<dbReference type="SUPFAM" id="SSF55347">
    <property type="entry name" value="Glyceraldehyde-3-phosphate dehydrogenase-like, C-terminal domain"/>
    <property type="match status" value="1"/>
</dbReference>
<dbReference type="GO" id="GO:0004512">
    <property type="term" value="F:inositol-3-phosphate synthase activity"/>
    <property type="evidence" value="ECO:0007669"/>
    <property type="project" value="UniProtKB-EC"/>
</dbReference>